<gene>
    <name evidence="2" type="ORF">PVAP13_4NG211886</name>
</gene>
<comment type="caution">
    <text evidence="2">The sequence shown here is derived from an EMBL/GenBank/DDBJ whole genome shotgun (WGS) entry which is preliminary data.</text>
</comment>
<dbReference type="AlphaFoldDB" id="A0A8T0T8S7"/>
<dbReference type="EMBL" id="CM029044">
    <property type="protein sequence ID" value="KAG2606697.1"/>
    <property type="molecule type" value="Genomic_DNA"/>
</dbReference>
<name>A0A8T0T8S7_PANVG</name>
<sequence length="120" mass="13269">MVLWVTLRSRPCLAQRCLLRPALLLPLRLIHLRQLGREGAGDGAPAAVAELSPYHGGTTLEPEPLRTRAPGVAHPRVSGEVPAGLIHDDLLEERVCKKMLNSLKQVNIHHKKMALRSRVK</sequence>
<keyword evidence="3" id="KW-1185">Reference proteome</keyword>
<evidence type="ECO:0000256" key="1">
    <source>
        <dbReference type="SAM" id="MobiDB-lite"/>
    </source>
</evidence>
<protein>
    <submittedName>
        <fullName evidence="2">Uncharacterized protein</fullName>
    </submittedName>
</protein>
<proteinExistence type="predicted"/>
<evidence type="ECO:0000313" key="3">
    <source>
        <dbReference type="Proteomes" id="UP000823388"/>
    </source>
</evidence>
<reference evidence="2" key="1">
    <citation type="submission" date="2020-05" db="EMBL/GenBank/DDBJ databases">
        <title>WGS assembly of Panicum virgatum.</title>
        <authorList>
            <person name="Lovell J.T."/>
            <person name="Jenkins J."/>
            <person name="Shu S."/>
            <person name="Juenger T.E."/>
            <person name="Schmutz J."/>
        </authorList>
    </citation>
    <scope>NUCLEOTIDE SEQUENCE</scope>
    <source>
        <strain evidence="2">AP13</strain>
    </source>
</reference>
<evidence type="ECO:0000313" key="2">
    <source>
        <dbReference type="EMBL" id="KAG2606697.1"/>
    </source>
</evidence>
<feature type="region of interest" description="Disordered" evidence="1">
    <location>
        <begin position="55"/>
        <end position="76"/>
    </location>
</feature>
<accession>A0A8T0T8S7</accession>
<organism evidence="2 3">
    <name type="scientific">Panicum virgatum</name>
    <name type="common">Blackwell switchgrass</name>
    <dbReference type="NCBI Taxonomy" id="38727"/>
    <lineage>
        <taxon>Eukaryota</taxon>
        <taxon>Viridiplantae</taxon>
        <taxon>Streptophyta</taxon>
        <taxon>Embryophyta</taxon>
        <taxon>Tracheophyta</taxon>
        <taxon>Spermatophyta</taxon>
        <taxon>Magnoliopsida</taxon>
        <taxon>Liliopsida</taxon>
        <taxon>Poales</taxon>
        <taxon>Poaceae</taxon>
        <taxon>PACMAD clade</taxon>
        <taxon>Panicoideae</taxon>
        <taxon>Panicodae</taxon>
        <taxon>Paniceae</taxon>
        <taxon>Panicinae</taxon>
        <taxon>Panicum</taxon>
        <taxon>Panicum sect. Hiantes</taxon>
    </lineage>
</organism>
<dbReference type="Proteomes" id="UP000823388">
    <property type="component" value="Chromosome 4N"/>
</dbReference>